<dbReference type="GO" id="GO:0010052">
    <property type="term" value="P:guard cell differentiation"/>
    <property type="evidence" value="ECO:0007669"/>
    <property type="project" value="UniProtKB-UniRule"/>
</dbReference>
<name>A0A4S8JE49_MUSBA</name>
<keyword evidence="6" id="KW-0217">Developmental protein</keyword>
<sequence>MPCIGRHPPLPPCHHPFRRRRMRQARRVPRTRPDGLPPDVLRLEPVEGVDHHAVTGQLRLLHPVPCVAHVVLLQQELGQLGARDLDGPARQIRDGDDLTLLDLRTEAEEPPKSSTMGVLRHRRRRLSAAIVFFVLAVALGSALVGTAQEVGDTGLRPSERENWVARRRLAGPGSSPPTCRDRCGRCFPCWPVHVVIQPGRSVPLEYYPEAWRCKCGSKLFMP</sequence>
<keyword evidence="4" id="KW-0732">Signal</keyword>
<keyword evidence="5" id="KW-1015">Disulfide bond</keyword>
<keyword evidence="3 6" id="KW-0964">Secreted</keyword>
<dbReference type="AlphaFoldDB" id="A0A4S8JE49"/>
<dbReference type="PANTHER" id="PTHR33109">
    <property type="entry name" value="EPIDERMAL PATTERNING FACTOR-LIKE PROTEIN 4"/>
    <property type="match status" value="1"/>
</dbReference>
<comment type="caution">
    <text evidence="8">The sequence shown here is derived from an EMBL/GenBank/DDBJ whole genome shotgun (WGS) entry which is preliminary data.</text>
</comment>
<dbReference type="Proteomes" id="UP000317650">
    <property type="component" value="Chromosome 7"/>
</dbReference>
<dbReference type="InterPro" id="IPR039455">
    <property type="entry name" value="EPFL"/>
</dbReference>
<evidence type="ECO:0000256" key="6">
    <source>
        <dbReference type="RuleBase" id="RU367102"/>
    </source>
</evidence>
<keyword evidence="9" id="KW-1185">Reference proteome</keyword>
<dbReference type="EMBL" id="PYDT01000005">
    <property type="protein sequence ID" value="THU59414.1"/>
    <property type="molecule type" value="Genomic_DNA"/>
</dbReference>
<evidence type="ECO:0000256" key="5">
    <source>
        <dbReference type="ARBA" id="ARBA00023157"/>
    </source>
</evidence>
<comment type="subcellular location">
    <subcellularLocation>
        <location evidence="1 6">Secreted</location>
    </subcellularLocation>
</comment>
<comment type="similarity">
    <text evidence="2 6">Belongs to the plant cysteine rich small secretory peptide family. Epidermal patterning factor subfamily.</text>
</comment>
<dbReference type="GO" id="GO:0005576">
    <property type="term" value="C:extracellular region"/>
    <property type="evidence" value="ECO:0007669"/>
    <property type="project" value="UniProtKB-SubCell"/>
</dbReference>
<gene>
    <name evidence="8" type="ORF">C4D60_Mb07t01910</name>
</gene>
<evidence type="ECO:0000313" key="8">
    <source>
        <dbReference type="EMBL" id="THU59414.1"/>
    </source>
</evidence>
<evidence type="ECO:0000256" key="3">
    <source>
        <dbReference type="ARBA" id="ARBA00022525"/>
    </source>
</evidence>
<protein>
    <recommendedName>
        <fullName evidence="6">Epidermal patterning factor-like protein</fullName>
    </recommendedName>
</protein>
<proteinExistence type="inferred from homology"/>
<keyword evidence="7" id="KW-1133">Transmembrane helix</keyword>
<evidence type="ECO:0000313" key="9">
    <source>
        <dbReference type="Proteomes" id="UP000317650"/>
    </source>
</evidence>
<keyword evidence="7" id="KW-0812">Transmembrane</keyword>
<dbReference type="STRING" id="52838.A0A4S8JE49"/>
<feature type="transmembrane region" description="Helical" evidence="7">
    <location>
        <begin position="126"/>
        <end position="147"/>
    </location>
</feature>
<dbReference type="Pfam" id="PF17181">
    <property type="entry name" value="EPF"/>
    <property type="match status" value="1"/>
</dbReference>
<organism evidence="8 9">
    <name type="scientific">Musa balbisiana</name>
    <name type="common">Banana</name>
    <dbReference type="NCBI Taxonomy" id="52838"/>
    <lineage>
        <taxon>Eukaryota</taxon>
        <taxon>Viridiplantae</taxon>
        <taxon>Streptophyta</taxon>
        <taxon>Embryophyta</taxon>
        <taxon>Tracheophyta</taxon>
        <taxon>Spermatophyta</taxon>
        <taxon>Magnoliopsida</taxon>
        <taxon>Liliopsida</taxon>
        <taxon>Zingiberales</taxon>
        <taxon>Musaceae</taxon>
        <taxon>Musa</taxon>
    </lineage>
</organism>
<keyword evidence="7" id="KW-0472">Membrane</keyword>
<dbReference type="PANTHER" id="PTHR33109:SF55">
    <property type="entry name" value="EPIDERMAL PATTERNING FACTOR-LIKE PROTEIN 4-RELATED"/>
    <property type="match status" value="1"/>
</dbReference>
<evidence type="ECO:0000256" key="4">
    <source>
        <dbReference type="ARBA" id="ARBA00022729"/>
    </source>
</evidence>
<evidence type="ECO:0000256" key="2">
    <source>
        <dbReference type="ARBA" id="ARBA00008127"/>
    </source>
</evidence>
<evidence type="ECO:0000256" key="7">
    <source>
        <dbReference type="SAM" id="Phobius"/>
    </source>
</evidence>
<reference evidence="8 9" key="1">
    <citation type="journal article" date="2019" name="Nat. Plants">
        <title>Genome sequencing of Musa balbisiana reveals subgenome evolution and function divergence in polyploid bananas.</title>
        <authorList>
            <person name="Yao X."/>
        </authorList>
    </citation>
    <scope>NUCLEOTIDE SEQUENCE [LARGE SCALE GENOMIC DNA]</scope>
    <source>
        <strain evidence="9">cv. DH-PKW</strain>
        <tissue evidence="8">Leaves</tissue>
    </source>
</reference>
<comment type="function">
    <text evidence="6">Controls stomatal patterning.</text>
</comment>
<evidence type="ECO:0000256" key="1">
    <source>
        <dbReference type="ARBA" id="ARBA00004613"/>
    </source>
</evidence>
<accession>A0A4S8JE49</accession>